<sequence>MKMKVIIWGVAIAAIFFLITKEFYSDVYLYKFAGSGIGFIVGVVFGFFVELTKGTRLKK</sequence>
<feature type="transmembrane region" description="Helical" evidence="1">
    <location>
        <begin position="5"/>
        <end position="24"/>
    </location>
</feature>
<keyword evidence="1" id="KW-0812">Transmembrane</keyword>
<feature type="transmembrane region" description="Helical" evidence="1">
    <location>
        <begin position="30"/>
        <end position="49"/>
    </location>
</feature>
<comment type="caution">
    <text evidence="2">The sequence shown here is derived from an EMBL/GenBank/DDBJ whole genome shotgun (WGS) entry which is preliminary data.</text>
</comment>
<dbReference type="Proteomes" id="UP000179237">
    <property type="component" value="Unassembled WGS sequence"/>
</dbReference>
<evidence type="ECO:0000313" key="3">
    <source>
        <dbReference type="Proteomes" id="UP000179237"/>
    </source>
</evidence>
<dbReference type="EMBL" id="MFAQ01000036">
    <property type="protein sequence ID" value="OGD82877.1"/>
    <property type="molecule type" value="Genomic_DNA"/>
</dbReference>
<keyword evidence="1" id="KW-0472">Membrane</keyword>
<gene>
    <name evidence="2" type="ORF">A2572_03715</name>
</gene>
<reference evidence="2 3" key="1">
    <citation type="journal article" date="2016" name="Nat. Commun.">
        <title>Thousands of microbial genomes shed light on interconnected biogeochemical processes in an aquifer system.</title>
        <authorList>
            <person name="Anantharaman K."/>
            <person name="Brown C.T."/>
            <person name="Hug L.A."/>
            <person name="Sharon I."/>
            <person name="Castelle C.J."/>
            <person name="Probst A.J."/>
            <person name="Thomas B.C."/>
            <person name="Singh A."/>
            <person name="Wilkins M.J."/>
            <person name="Karaoz U."/>
            <person name="Brodie E.L."/>
            <person name="Williams K.H."/>
            <person name="Hubbard S.S."/>
            <person name="Banfield J.F."/>
        </authorList>
    </citation>
    <scope>NUCLEOTIDE SEQUENCE [LARGE SCALE GENOMIC DNA]</scope>
</reference>
<protein>
    <submittedName>
        <fullName evidence="2">Uncharacterized protein</fullName>
    </submittedName>
</protein>
<evidence type="ECO:0000256" key="1">
    <source>
        <dbReference type="SAM" id="Phobius"/>
    </source>
</evidence>
<proteinExistence type="predicted"/>
<dbReference type="AlphaFoldDB" id="A0A1F5FTE1"/>
<accession>A0A1F5FTE1</accession>
<evidence type="ECO:0000313" key="2">
    <source>
        <dbReference type="EMBL" id="OGD82877.1"/>
    </source>
</evidence>
<name>A0A1F5FTE1_9BACT</name>
<keyword evidence="1" id="KW-1133">Transmembrane helix</keyword>
<organism evidence="2 3">
    <name type="scientific">Candidatus Collierbacteria bacterium RIFOXYD1_FULL_40_9</name>
    <dbReference type="NCBI Taxonomy" id="1817731"/>
    <lineage>
        <taxon>Bacteria</taxon>
        <taxon>Candidatus Collieribacteriota</taxon>
    </lineage>
</organism>